<gene>
    <name evidence="1" type="ORF">F9K92_02945</name>
</gene>
<comment type="caution">
    <text evidence="1">The sequence shown here is derived from an EMBL/GenBank/DDBJ whole genome shotgun (WGS) entry which is preliminary data.</text>
</comment>
<reference evidence="1 2" key="1">
    <citation type="submission" date="2019-10" db="EMBL/GenBank/DDBJ databases">
        <title>Halotolerant bacteria associated to Saharan-endemic halophytes Stipa tenacissima L. and Atriplex halimus L mitigate salt stress and promote growth of tomato plants.</title>
        <authorList>
            <person name="Dif G."/>
        </authorList>
    </citation>
    <scope>NUCLEOTIDE SEQUENCE [LARGE SCALE GENOMIC DNA]</scope>
    <source>
        <strain evidence="1 2">IS26</strain>
    </source>
</reference>
<protein>
    <recommendedName>
        <fullName evidence="3">Uracil-DNA glycosylase-like domain-containing protein</fullName>
    </recommendedName>
</protein>
<sequence length="231" mass="26394">MIDPFALQEEAWPESVAFLPYVGKHYMAGPRGHRVLLLGESHYRCEGSTDDPAVTRGFTRGTFNDMATCQRKGGGKFFDELDRIVTCQELPPVEIAADAWRHVSFLNLSQAFAGSHAGHRPRNEQLRLGGDVLVKTVLPVLRPTVILVLGRTAWRQFRHGEVAQRIPLFRAARVNQGARKRRYVEEREVWRLKYEGGAAWMTWVYHPSWNVDHWEDRAGALRHLLELSVQA</sequence>
<dbReference type="Proteomes" id="UP000449004">
    <property type="component" value="Unassembled WGS sequence"/>
</dbReference>
<accession>A0A7V7YJC7</accession>
<dbReference type="RefSeq" id="WP_152151161.1">
    <property type="nucleotide sequence ID" value="NZ_WELC01000003.1"/>
</dbReference>
<organism evidence="1 2">
    <name type="scientific">Stenotrophomonas rhizophila</name>
    <dbReference type="NCBI Taxonomy" id="216778"/>
    <lineage>
        <taxon>Bacteria</taxon>
        <taxon>Pseudomonadati</taxon>
        <taxon>Pseudomonadota</taxon>
        <taxon>Gammaproteobacteria</taxon>
        <taxon>Lysobacterales</taxon>
        <taxon>Lysobacteraceae</taxon>
        <taxon>Stenotrophomonas</taxon>
    </lineage>
</organism>
<evidence type="ECO:0008006" key="3">
    <source>
        <dbReference type="Google" id="ProtNLM"/>
    </source>
</evidence>
<evidence type="ECO:0000313" key="1">
    <source>
        <dbReference type="EMBL" id="KAB7632198.1"/>
    </source>
</evidence>
<evidence type="ECO:0000313" key="2">
    <source>
        <dbReference type="Proteomes" id="UP000449004"/>
    </source>
</evidence>
<dbReference type="EMBL" id="WELC01000003">
    <property type="protein sequence ID" value="KAB7632198.1"/>
    <property type="molecule type" value="Genomic_DNA"/>
</dbReference>
<name>A0A7V7YJC7_9GAMM</name>
<proteinExistence type="predicted"/>
<dbReference type="AlphaFoldDB" id="A0A7V7YJC7"/>